<feature type="DNA-binding region" description="H-T-H motif" evidence="2">
    <location>
        <begin position="10"/>
        <end position="29"/>
    </location>
</feature>
<organism evidence="4 5">
    <name type="scientific">Youxingia wuxianensis</name>
    <dbReference type="NCBI Taxonomy" id="2763678"/>
    <lineage>
        <taxon>Bacteria</taxon>
        <taxon>Bacillati</taxon>
        <taxon>Bacillota</taxon>
        <taxon>Clostridia</taxon>
        <taxon>Eubacteriales</taxon>
        <taxon>Oscillospiraceae</taxon>
        <taxon>Youxingia</taxon>
    </lineage>
</organism>
<dbReference type="InterPro" id="IPR009057">
    <property type="entry name" value="Homeodomain-like_sf"/>
</dbReference>
<name>A0A926II91_9FIRM</name>
<evidence type="ECO:0000256" key="2">
    <source>
        <dbReference type="PROSITE-ProRule" id="PRU00335"/>
    </source>
</evidence>
<sequence length="170" mass="19779">METTPLDKITVKEIVSQAHTTRQTFYRNFKDKYDLVNWYFDKLAQKSFKQMGVSYTLREGLIKKFNFIKAERGFFSEAFRSDDYNSLFAYDYECILEFYTEIIKKKTGGPLEEEIAFLLRMYCRGSIYMTVEWATGGMKLAPEEIAGLLVEALPPRLGELLSDLRPQAEA</sequence>
<keyword evidence="1 2" id="KW-0238">DNA-binding</keyword>
<comment type="caution">
    <text evidence="4">The sequence shown here is derived from an EMBL/GenBank/DDBJ whole genome shotgun (WGS) entry which is preliminary data.</text>
</comment>
<dbReference type="Pfam" id="PF14278">
    <property type="entry name" value="TetR_C_8"/>
    <property type="match status" value="1"/>
</dbReference>
<accession>A0A926II91</accession>
<feature type="domain" description="HTH tetR-type" evidence="3">
    <location>
        <begin position="1"/>
        <end position="47"/>
    </location>
</feature>
<gene>
    <name evidence="4" type="ORF">H8705_11005</name>
</gene>
<dbReference type="AlphaFoldDB" id="A0A926II91"/>
<dbReference type="InterPro" id="IPR039532">
    <property type="entry name" value="TetR_C_Firmicutes"/>
</dbReference>
<protein>
    <submittedName>
        <fullName evidence="4">TetR/AcrR family transcriptional regulator C-terminal domain-containing protein</fullName>
    </submittedName>
</protein>
<evidence type="ECO:0000259" key="3">
    <source>
        <dbReference type="PROSITE" id="PS50977"/>
    </source>
</evidence>
<dbReference type="PROSITE" id="PS50977">
    <property type="entry name" value="HTH_TETR_2"/>
    <property type="match status" value="1"/>
</dbReference>
<keyword evidence="5" id="KW-1185">Reference proteome</keyword>
<dbReference type="Proteomes" id="UP000623678">
    <property type="component" value="Unassembled WGS sequence"/>
</dbReference>
<dbReference type="SUPFAM" id="SSF46689">
    <property type="entry name" value="Homeodomain-like"/>
    <property type="match status" value="1"/>
</dbReference>
<evidence type="ECO:0000313" key="4">
    <source>
        <dbReference type="EMBL" id="MBC8586111.1"/>
    </source>
</evidence>
<evidence type="ECO:0000256" key="1">
    <source>
        <dbReference type="ARBA" id="ARBA00023125"/>
    </source>
</evidence>
<dbReference type="EMBL" id="JACRTD010000008">
    <property type="protein sequence ID" value="MBC8586111.1"/>
    <property type="molecule type" value="Genomic_DNA"/>
</dbReference>
<dbReference type="InterPro" id="IPR001647">
    <property type="entry name" value="HTH_TetR"/>
</dbReference>
<proteinExistence type="predicted"/>
<evidence type="ECO:0000313" key="5">
    <source>
        <dbReference type="Proteomes" id="UP000623678"/>
    </source>
</evidence>
<reference evidence="4" key="1">
    <citation type="submission" date="2020-08" db="EMBL/GenBank/DDBJ databases">
        <title>Genome public.</title>
        <authorList>
            <person name="Liu C."/>
            <person name="Sun Q."/>
        </authorList>
    </citation>
    <scope>NUCLEOTIDE SEQUENCE</scope>
    <source>
        <strain evidence="4">NSJ-64</strain>
    </source>
</reference>
<dbReference type="Gene3D" id="1.10.357.10">
    <property type="entry name" value="Tetracycline Repressor, domain 2"/>
    <property type="match status" value="1"/>
</dbReference>
<dbReference type="GO" id="GO:0003677">
    <property type="term" value="F:DNA binding"/>
    <property type="evidence" value="ECO:0007669"/>
    <property type="project" value="UniProtKB-UniRule"/>
</dbReference>
<dbReference type="Pfam" id="PF00440">
    <property type="entry name" value="TetR_N"/>
    <property type="match status" value="1"/>
</dbReference>